<keyword evidence="2" id="KW-1185">Reference proteome</keyword>
<sequence length="673" mass="75056">MINNDRGNTLITVLLASLVFTVLGMAIVASSLGGAKKTETRESDISLTYDAIKLVDQMTSDLAKVLEDKQLDLEKYRSKSNQTITVDSSFDTKLKEELLEKLIMPNKNNEVLECINIIDLSEEGDTRYIDSENACLGALSGYHSFNIDKRDDFTRVFDIVLVTKNPIKTEGKISRTITKRLILSPLPSFLKYAAGADGNLILNGSPNFAGNVYANHLTLNNEAEYQLRDEKDTQKINTPKSSINGDLYSRTANLLSILEEKNFYKGKVPILKHDSQFINIEFDKTMIESTNEVLADSDLETKTIVNSFSEDLKTEIKDFPIESEFINNCTIPNEDMKNIDEGNGSQLNPLSIIDKSVDPVSISCINSDNEWFKITKPLKVNGDLIITSTNHPIDLEKNLVVDGDLYVVSNKDITIKDNVYVTGETHVINFGGQLTLEKNLISADTITITSEFHADNESGIAAATTTLNGDIIGANEIFIKPINSAIEINKNIFAYDDLSIMGDDELGTSKENDEVIFDSVVYAGKNAYISNVNISGADNNKKQLILLAKEELLITRINEFKNFKPLKENGAPYLPIDDNDIQPLKGFFYTEDQAELYGVGSLFYIDGGIFAKKSLTINAIRGEVEDITDLPHLQEDYFSRFIVNYDQDVLLKRIEALPIVDQLQIFSDELIVK</sequence>
<name>A0ABW6JYB0_9BACI</name>
<evidence type="ECO:0008006" key="3">
    <source>
        <dbReference type="Google" id="ProtNLM"/>
    </source>
</evidence>
<evidence type="ECO:0000313" key="1">
    <source>
        <dbReference type="EMBL" id="MFE8696896.1"/>
    </source>
</evidence>
<dbReference type="RefSeq" id="WP_389219460.1">
    <property type="nucleotide sequence ID" value="NZ_JBIACJ010000005.1"/>
</dbReference>
<organism evidence="1 2">
    <name type="scientific">Cytobacillus mangrovibacter</name>
    <dbReference type="NCBI Taxonomy" id="3299024"/>
    <lineage>
        <taxon>Bacteria</taxon>
        <taxon>Bacillati</taxon>
        <taxon>Bacillota</taxon>
        <taxon>Bacilli</taxon>
        <taxon>Bacillales</taxon>
        <taxon>Bacillaceae</taxon>
        <taxon>Cytobacillus</taxon>
    </lineage>
</organism>
<comment type="caution">
    <text evidence="1">The sequence shown here is derived from an EMBL/GenBank/DDBJ whole genome shotgun (WGS) entry which is preliminary data.</text>
</comment>
<reference evidence="1 2" key="1">
    <citation type="submission" date="2024-08" db="EMBL/GenBank/DDBJ databases">
        <title>Two novel Cytobacillus novel species.</title>
        <authorList>
            <person name="Liu G."/>
        </authorList>
    </citation>
    <scope>NUCLEOTIDE SEQUENCE [LARGE SCALE GENOMIC DNA]</scope>
    <source>
        <strain evidence="1 2">FJAT-53684</strain>
    </source>
</reference>
<dbReference type="EMBL" id="JBIACJ010000005">
    <property type="protein sequence ID" value="MFE8696896.1"/>
    <property type="molecule type" value="Genomic_DNA"/>
</dbReference>
<accession>A0ABW6JYB0</accession>
<gene>
    <name evidence="1" type="ORF">ACFYKT_11180</name>
</gene>
<evidence type="ECO:0000313" key="2">
    <source>
        <dbReference type="Proteomes" id="UP001601058"/>
    </source>
</evidence>
<dbReference type="Proteomes" id="UP001601058">
    <property type="component" value="Unassembled WGS sequence"/>
</dbReference>
<protein>
    <recommendedName>
        <fullName evidence="3">Type II secretion system protein</fullName>
    </recommendedName>
</protein>
<proteinExistence type="predicted"/>